<evidence type="ECO:0000256" key="2">
    <source>
        <dbReference type="ARBA" id="ARBA00035107"/>
    </source>
</evidence>
<dbReference type="Proteomes" id="UP000541558">
    <property type="component" value="Unassembled WGS sequence"/>
</dbReference>
<proteinExistence type="inferred from homology"/>
<organism evidence="4 5">
    <name type="scientific">Ephemerocybe angulata</name>
    <dbReference type="NCBI Taxonomy" id="980116"/>
    <lineage>
        <taxon>Eukaryota</taxon>
        <taxon>Fungi</taxon>
        <taxon>Dikarya</taxon>
        <taxon>Basidiomycota</taxon>
        <taxon>Agaricomycotina</taxon>
        <taxon>Agaricomycetes</taxon>
        <taxon>Agaricomycetidae</taxon>
        <taxon>Agaricales</taxon>
        <taxon>Agaricineae</taxon>
        <taxon>Psathyrellaceae</taxon>
        <taxon>Ephemerocybe</taxon>
    </lineage>
</organism>
<evidence type="ECO:0000313" key="5">
    <source>
        <dbReference type="Proteomes" id="UP000541558"/>
    </source>
</evidence>
<dbReference type="EMBL" id="JAACJK010000006">
    <property type="protein sequence ID" value="KAF5339820.1"/>
    <property type="molecule type" value="Genomic_DNA"/>
</dbReference>
<gene>
    <name evidence="4" type="ORF">D9611_009146</name>
</gene>
<dbReference type="SUPFAM" id="SSF47413">
    <property type="entry name" value="lambda repressor-like DNA-binding domains"/>
    <property type="match status" value="1"/>
</dbReference>
<comment type="similarity">
    <text evidence="1">Belongs to the MBF1 family.</text>
</comment>
<evidence type="ECO:0000313" key="4">
    <source>
        <dbReference type="EMBL" id="KAF5339820.1"/>
    </source>
</evidence>
<dbReference type="GO" id="GO:0003677">
    <property type="term" value="F:DNA binding"/>
    <property type="evidence" value="ECO:0007669"/>
    <property type="project" value="InterPro"/>
</dbReference>
<dbReference type="PROSITE" id="PS50943">
    <property type="entry name" value="HTH_CROC1"/>
    <property type="match status" value="1"/>
</dbReference>
<accession>A0A8H5FJT7</accession>
<keyword evidence="5" id="KW-1185">Reference proteome</keyword>
<name>A0A8H5FJT7_9AGAR</name>
<comment type="caution">
    <text evidence="4">The sequence shown here is derived from an EMBL/GenBank/DDBJ whole genome shotgun (WGS) entry which is preliminary data.</text>
</comment>
<comment type="function">
    <text evidence="2">Transcriptional coactivator that stimulates GCN4-dependent transcriptional activity by bridging the DNA-binding region of GCN4 and TBP (SPT15), thereby recruiting TBP to GCN4-bound promoters. Involved in induction of the ribosome quality control (RQC) pathway; a pathway that degrades nascent peptide chains during problematic translation. Required to prevent stalled ribosomes from frameshifting.</text>
</comment>
<dbReference type="Gene3D" id="1.10.260.40">
    <property type="entry name" value="lambda repressor-like DNA-binding domains"/>
    <property type="match status" value="1"/>
</dbReference>
<dbReference type="Pfam" id="PF01381">
    <property type="entry name" value="HTH_3"/>
    <property type="match status" value="1"/>
</dbReference>
<evidence type="ECO:0000256" key="1">
    <source>
        <dbReference type="ARBA" id="ARBA00009802"/>
    </source>
</evidence>
<dbReference type="InterPro" id="IPR001387">
    <property type="entry name" value="Cro/C1-type_HTH"/>
</dbReference>
<evidence type="ECO:0000259" key="3">
    <source>
        <dbReference type="PROSITE" id="PS50943"/>
    </source>
</evidence>
<sequence length="72" mass="7384">MAPDPKCAAISAAQKRTGLSYADIATKIGSTESRVTQIVTGSALATDDEFKALAKALDITDSVPHAGVHQTA</sequence>
<dbReference type="AlphaFoldDB" id="A0A8H5FJT7"/>
<dbReference type="SMART" id="SM00530">
    <property type="entry name" value="HTH_XRE"/>
    <property type="match status" value="1"/>
</dbReference>
<dbReference type="InterPro" id="IPR010982">
    <property type="entry name" value="Lambda_DNA-bd_dom_sf"/>
</dbReference>
<feature type="domain" description="HTH cro/C1-type" evidence="3">
    <location>
        <begin position="10"/>
        <end position="63"/>
    </location>
</feature>
<reference evidence="4 5" key="1">
    <citation type="journal article" date="2020" name="ISME J.">
        <title>Uncovering the hidden diversity of litter-decomposition mechanisms in mushroom-forming fungi.</title>
        <authorList>
            <person name="Floudas D."/>
            <person name="Bentzer J."/>
            <person name="Ahren D."/>
            <person name="Johansson T."/>
            <person name="Persson P."/>
            <person name="Tunlid A."/>
        </authorList>
    </citation>
    <scope>NUCLEOTIDE SEQUENCE [LARGE SCALE GENOMIC DNA]</scope>
    <source>
        <strain evidence="4 5">CBS 175.51</strain>
    </source>
</reference>
<dbReference type="CDD" id="cd00093">
    <property type="entry name" value="HTH_XRE"/>
    <property type="match status" value="1"/>
</dbReference>
<protein>
    <recommendedName>
        <fullName evidence="3">HTH cro/C1-type domain-containing protein</fullName>
    </recommendedName>
</protein>
<dbReference type="OrthoDB" id="3226546at2759"/>